<proteinExistence type="inferred from homology"/>
<keyword evidence="7 8" id="KW-0503">Monooxygenase</keyword>
<dbReference type="Pfam" id="PF00743">
    <property type="entry name" value="FMO-like"/>
    <property type="match status" value="1"/>
</dbReference>
<keyword evidence="6" id="KW-0560">Oxidoreductase</keyword>
<accession>A0A7I9XTJ2</accession>
<evidence type="ECO:0000256" key="1">
    <source>
        <dbReference type="ARBA" id="ARBA00001974"/>
    </source>
</evidence>
<comment type="similarity">
    <text evidence="2">Belongs to the FAD-binding monooxygenase family.</text>
</comment>
<evidence type="ECO:0000256" key="4">
    <source>
        <dbReference type="ARBA" id="ARBA00022827"/>
    </source>
</evidence>
<dbReference type="SUPFAM" id="SSF51905">
    <property type="entry name" value="FAD/NAD(P)-binding domain"/>
    <property type="match status" value="1"/>
</dbReference>
<evidence type="ECO:0000256" key="5">
    <source>
        <dbReference type="ARBA" id="ARBA00022857"/>
    </source>
</evidence>
<gene>
    <name evidence="8" type="ORF">MBOT_06590</name>
</gene>
<organism evidence="8 9">
    <name type="scientific">Mycobacterium botniense</name>
    <dbReference type="NCBI Taxonomy" id="84962"/>
    <lineage>
        <taxon>Bacteria</taxon>
        <taxon>Bacillati</taxon>
        <taxon>Actinomycetota</taxon>
        <taxon>Actinomycetes</taxon>
        <taxon>Mycobacteriales</taxon>
        <taxon>Mycobacteriaceae</taxon>
        <taxon>Mycobacterium</taxon>
    </lineage>
</organism>
<dbReference type="Gene3D" id="3.50.50.60">
    <property type="entry name" value="FAD/NAD(P)-binding domain"/>
    <property type="match status" value="1"/>
</dbReference>
<evidence type="ECO:0000313" key="9">
    <source>
        <dbReference type="Proteomes" id="UP000465361"/>
    </source>
</evidence>
<dbReference type="GO" id="GO:0050660">
    <property type="term" value="F:flavin adenine dinucleotide binding"/>
    <property type="evidence" value="ECO:0007669"/>
    <property type="project" value="InterPro"/>
</dbReference>
<dbReference type="InterPro" id="IPR051820">
    <property type="entry name" value="FAD-binding_MO"/>
</dbReference>
<comment type="caution">
    <text evidence="8">The sequence shown here is derived from an EMBL/GenBank/DDBJ whole genome shotgun (WGS) entry which is preliminary data.</text>
</comment>
<dbReference type="PRINTS" id="PR00368">
    <property type="entry name" value="FADPNR"/>
</dbReference>
<dbReference type="InterPro" id="IPR036188">
    <property type="entry name" value="FAD/NAD-bd_sf"/>
</dbReference>
<dbReference type="EMBL" id="BLKW01000002">
    <property type="protein sequence ID" value="GFG73294.1"/>
    <property type="molecule type" value="Genomic_DNA"/>
</dbReference>
<keyword evidence="3" id="KW-0285">Flavoprotein</keyword>
<dbReference type="GO" id="GO:0004499">
    <property type="term" value="F:N,N-dimethylaniline monooxygenase activity"/>
    <property type="evidence" value="ECO:0007669"/>
    <property type="project" value="InterPro"/>
</dbReference>
<name>A0A7I9XTJ2_9MYCO</name>
<protein>
    <submittedName>
        <fullName evidence="8">Monooxygenase</fullName>
    </submittedName>
</protein>
<evidence type="ECO:0000313" key="8">
    <source>
        <dbReference type="EMBL" id="GFG73294.1"/>
    </source>
</evidence>
<sequence>MTVMPQDAADTAVTPEDAGYFDVVIIGAGISGLGAAYRITERNPGTSYVILERRGQIGGTWDLFRYPGVRSDSSIFTLCFPYEPWTRKEGVADGVHIREYLIATAHKYGIDRHIRFNSHVRSADWDSSTDTWTLSVEQGGTTRVYRCRFVFFGSGYYNYDEGYTPDFPGIDQYRGTLVHPQHWPEDLDYAGKKIVVIGSGATAISLIPSLTEKASKVTMLQRSPTYLFSASRYSPFADMLRKVLPNRVAHPIIRLRNALLEGAIWFLARKTPGFMRWWIRQIAIRNLPRGYDVDTHFKPRYKPWDQRLCLIPDADLYIAISEGRAEVVTDHIDHFDDTGIVLKSGGHLDADIVVTATGLQLQALGGVRISLDGTEIKPQDRFVYKAHMLEDVPNLFWCVGYTNASWTLRADMTARATAKLLAYMKSHGYTHAYPHRGDEPMPEKPSWDIQAGYVLRALHALPKSGTKRPWNVRQNYFADAIDYRFDRITEAMVFGRACSPAAATLRHVRQLPVN</sequence>
<dbReference type="GO" id="GO:0050661">
    <property type="term" value="F:NADP binding"/>
    <property type="evidence" value="ECO:0007669"/>
    <property type="project" value="InterPro"/>
</dbReference>
<dbReference type="PANTHER" id="PTHR43872">
    <property type="entry name" value="MONOOXYGENASE, PUTATIVE (AFU_ORTHOLOGUE AFUA_8G02570)-RELATED"/>
    <property type="match status" value="1"/>
</dbReference>
<dbReference type="InterPro" id="IPR020946">
    <property type="entry name" value="Flavin_mOase-like"/>
</dbReference>
<dbReference type="Proteomes" id="UP000465361">
    <property type="component" value="Unassembled WGS sequence"/>
</dbReference>
<comment type="cofactor">
    <cofactor evidence="1">
        <name>FAD</name>
        <dbReference type="ChEBI" id="CHEBI:57692"/>
    </cofactor>
</comment>
<dbReference type="PANTHER" id="PTHR43872:SF1">
    <property type="entry name" value="MONOOXYGENASE, PUTATIVE (AFU_ORTHOLOGUE AFUA_8G02570)-RELATED"/>
    <property type="match status" value="1"/>
</dbReference>
<reference evidence="8 9" key="1">
    <citation type="journal article" date="2019" name="Emerg. Microbes Infect.">
        <title>Comprehensive subspecies identification of 175 nontuberculous mycobacteria species based on 7547 genomic profiles.</title>
        <authorList>
            <person name="Matsumoto Y."/>
            <person name="Kinjo T."/>
            <person name="Motooka D."/>
            <person name="Nabeya D."/>
            <person name="Jung N."/>
            <person name="Uechi K."/>
            <person name="Horii T."/>
            <person name="Iida T."/>
            <person name="Fujita J."/>
            <person name="Nakamura S."/>
        </authorList>
    </citation>
    <scope>NUCLEOTIDE SEQUENCE [LARGE SCALE GENOMIC DNA]</scope>
    <source>
        <strain evidence="8 9">JCM 17322</strain>
    </source>
</reference>
<dbReference type="FunFam" id="3.50.50.60:FF:000228">
    <property type="entry name" value="FAD-containing monooxygenase EthA"/>
    <property type="match status" value="1"/>
</dbReference>
<keyword evidence="4" id="KW-0274">FAD</keyword>
<evidence type="ECO:0000256" key="2">
    <source>
        <dbReference type="ARBA" id="ARBA00010139"/>
    </source>
</evidence>
<dbReference type="AlphaFoldDB" id="A0A7I9XTJ2"/>
<evidence type="ECO:0000256" key="7">
    <source>
        <dbReference type="ARBA" id="ARBA00023033"/>
    </source>
</evidence>
<evidence type="ECO:0000256" key="3">
    <source>
        <dbReference type="ARBA" id="ARBA00022630"/>
    </source>
</evidence>
<keyword evidence="9" id="KW-1185">Reference proteome</keyword>
<dbReference type="PRINTS" id="PR00411">
    <property type="entry name" value="PNDRDTASEI"/>
</dbReference>
<dbReference type="RefSeq" id="WP_163754195.1">
    <property type="nucleotide sequence ID" value="NZ_BLKW01000002.1"/>
</dbReference>
<keyword evidence="5" id="KW-0521">NADP</keyword>
<evidence type="ECO:0000256" key="6">
    <source>
        <dbReference type="ARBA" id="ARBA00023002"/>
    </source>
</evidence>